<organism evidence="12 13">
    <name type="scientific">Marinospirillum alkalitolerans</name>
    <dbReference type="NCBI Taxonomy" id="3123374"/>
    <lineage>
        <taxon>Bacteria</taxon>
        <taxon>Pseudomonadati</taxon>
        <taxon>Pseudomonadota</taxon>
        <taxon>Gammaproteobacteria</taxon>
        <taxon>Oceanospirillales</taxon>
        <taxon>Oceanospirillaceae</taxon>
        <taxon>Marinospirillum</taxon>
    </lineage>
</organism>
<comment type="caution">
    <text evidence="11">Lacks conserved residue(s) required for the propagation of feature annotation.</text>
</comment>
<evidence type="ECO:0000256" key="4">
    <source>
        <dbReference type="ARBA" id="ARBA00022448"/>
    </source>
</evidence>
<comment type="function">
    <text evidence="11">Involved in protein export. Participates in an early event of protein translocation.</text>
</comment>
<dbReference type="Pfam" id="PF03840">
    <property type="entry name" value="SecG"/>
    <property type="match status" value="1"/>
</dbReference>
<dbReference type="RefSeq" id="WP_405341040.1">
    <property type="nucleotide sequence ID" value="NZ_JBANFI010000008.1"/>
</dbReference>
<evidence type="ECO:0000256" key="10">
    <source>
        <dbReference type="ARBA" id="ARBA00023136"/>
    </source>
</evidence>
<evidence type="ECO:0000256" key="9">
    <source>
        <dbReference type="ARBA" id="ARBA00023010"/>
    </source>
</evidence>
<dbReference type="PANTHER" id="PTHR34182:SF1">
    <property type="entry name" value="PROTEIN-EXPORT MEMBRANE PROTEIN SECG"/>
    <property type="match status" value="1"/>
</dbReference>
<keyword evidence="10 11" id="KW-0472">Membrane</keyword>
<evidence type="ECO:0000256" key="1">
    <source>
        <dbReference type="ARBA" id="ARBA00004651"/>
    </source>
</evidence>
<dbReference type="Proteomes" id="UP001621714">
    <property type="component" value="Unassembled WGS sequence"/>
</dbReference>
<evidence type="ECO:0000256" key="7">
    <source>
        <dbReference type="ARBA" id="ARBA00022927"/>
    </source>
</evidence>
<dbReference type="NCBIfam" id="TIGR00810">
    <property type="entry name" value="secG"/>
    <property type="match status" value="1"/>
</dbReference>
<feature type="transmembrane region" description="Helical" evidence="11">
    <location>
        <begin position="51"/>
        <end position="73"/>
    </location>
</feature>
<dbReference type="PANTHER" id="PTHR34182">
    <property type="entry name" value="PROTEIN-EXPORT MEMBRANE PROTEIN SECG"/>
    <property type="match status" value="1"/>
</dbReference>
<comment type="caution">
    <text evidence="12">The sequence shown here is derived from an EMBL/GenBank/DDBJ whole genome shotgun (WGS) entry which is preliminary data.</text>
</comment>
<comment type="similarity">
    <text evidence="2 11">Belongs to the SecG family.</text>
</comment>
<name>A0ABW8PZI3_9GAMM</name>
<keyword evidence="9 11" id="KW-0811">Translocation</keyword>
<keyword evidence="6 11" id="KW-0812">Transmembrane</keyword>
<proteinExistence type="inferred from homology"/>
<evidence type="ECO:0000256" key="2">
    <source>
        <dbReference type="ARBA" id="ARBA00008445"/>
    </source>
</evidence>
<keyword evidence="7 11" id="KW-0653">Protein transport</keyword>
<keyword evidence="5 11" id="KW-1003">Cell membrane</keyword>
<evidence type="ECO:0000313" key="12">
    <source>
        <dbReference type="EMBL" id="MFK7161702.1"/>
    </source>
</evidence>
<dbReference type="EMBL" id="JBANFI010000008">
    <property type="protein sequence ID" value="MFK7161702.1"/>
    <property type="molecule type" value="Genomic_DNA"/>
</dbReference>
<sequence>MHTVVLMIHVVLAVALVVLVLMQQGKGAEAGASFGGGASNTVFGSLGPLGFFGKATSWLAAGFFVTSLGLAYLAGKQHAPTIQTPAADIIEEFNRDRLPLLDDAFVLPQEPAVIEVPAAEAE</sequence>
<keyword evidence="4 11" id="KW-0813">Transport</keyword>
<accession>A0ABW8PZI3</accession>
<evidence type="ECO:0000313" key="13">
    <source>
        <dbReference type="Proteomes" id="UP001621714"/>
    </source>
</evidence>
<dbReference type="PRINTS" id="PR01651">
    <property type="entry name" value="SECGEXPORT"/>
</dbReference>
<evidence type="ECO:0000256" key="11">
    <source>
        <dbReference type="RuleBase" id="RU365087"/>
    </source>
</evidence>
<reference evidence="12 13" key="1">
    <citation type="submission" date="2024-02" db="EMBL/GenBank/DDBJ databases">
        <title>Marinospirillum sp. MEB 164 isolated from Lonar lake sediment.</title>
        <authorList>
            <person name="Joshi A."/>
            <person name="Thite S."/>
        </authorList>
    </citation>
    <scope>NUCLEOTIDE SEQUENCE [LARGE SCALE GENOMIC DNA]</scope>
    <source>
        <strain evidence="12 13">MEB164</strain>
    </source>
</reference>
<comment type="subcellular location">
    <subcellularLocation>
        <location evidence="1 11">Cell membrane</location>
        <topology evidence="1 11">Multi-pass membrane protein</topology>
    </subcellularLocation>
</comment>
<dbReference type="InterPro" id="IPR004692">
    <property type="entry name" value="SecG"/>
</dbReference>
<gene>
    <name evidence="12" type="primary">secG</name>
    <name evidence="12" type="ORF">V6U78_11700</name>
</gene>
<keyword evidence="13" id="KW-1185">Reference proteome</keyword>
<keyword evidence="8 11" id="KW-1133">Transmembrane helix</keyword>
<protein>
    <recommendedName>
        <fullName evidence="3 11">Protein-export membrane protein SecG</fullName>
    </recommendedName>
</protein>
<evidence type="ECO:0000256" key="6">
    <source>
        <dbReference type="ARBA" id="ARBA00022692"/>
    </source>
</evidence>
<evidence type="ECO:0000256" key="5">
    <source>
        <dbReference type="ARBA" id="ARBA00022475"/>
    </source>
</evidence>
<evidence type="ECO:0000256" key="3">
    <source>
        <dbReference type="ARBA" id="ARBA00017876"/>
    </source>
</evidence>
<evidence type="ECO:0000256" key="8">
    <source>
        <dbReference type="ARBA" id="ARBA00022989"/>
    </source>
</evidence>